<keyword evidence="4" id="KW-1185">Reference proteome</keyword>
<evidence type="ECO:0008006" key="5">
    <source>
        <dbReference type="Google" id="ProtNLM"/>
    </source>
</evidence>
<evidence type="ECO:0000313" key="3">
    <source>
        <dbReference type="EMBL" id="CAD7633042.1"/>
    </source>
</evidence>
<comment type="similarity">
    <text evidence="1">Belongs to the peptidase C13 family.</text>
</comment>
<feature type="non-terminal residue" evidence="3">
    <location>
        <position position="314"/>
    </location>
</feature>
<dbReference type="Pfam" id="PF01650">
    <property type="entry name" value="Peptidase_C13"/>
    <property type="match status" value="1"/>
</dbReference>
<sequence>VVVNRPDGSDVYKGVPKDRAVTGDDITPERFLAVLKGDKEMAGNNSLVLDSGPNDHVFVYLIDHGAPDLVNFVNDKILYAEDLIATLKQMHQDRKFAKLVFYLESCESGSMFDKLLPNDINVYVTTASAPDEESNFCCYDKFRHADTGSAYSNAWIENTETVDTLKETLQEQFEYVKNRSYKTKTGSGYRYEHTQQYGDLSIAKLPVSQFLGYKKPNKHLNVGELARFDNNCEGVNKRDVAIYLLEKQIVNSVNNIEKLGNSEVVIINPYVLGKLQTFVNICETMRESSDADIAVNQLIQHCSQYTNNQFINIL</sequence>
<dbReference type="Gene3D" id="3.40.50.1460">
    <property type="match status" value="1"/>
</dbReference>
<dbReference type="AlphaFoldDB" id="A0A7R9Q5H6"/>
<reference evidence="3" key="1">
    <citation type="submission" date="2020-11" db="EMBL/GenBank/DDBJ databases">
        <authorList>
            <person name="Tran Van P."/>
        </authorList>
    </citation>
    <scope>NUCLEOTIDE SEQUENCE</scope>
</reference>
<gene>
    <name evidence="3" type="ORF">OSB1V03_LOCUS13441</name>
</gene>
<dbReference type="InterPro" id="IPR001096">
    <property type="entry name" value="Peptidase_C13"/>
</dbReference>
<evidence type="ECO:0000256" key="1">
    <source>
        <dbReference type="ARBA" id="ARBA00009941"/>
    </source>
</evidence>
<dbReference type="PRINTS" id="PR00776">
    <property type="entry name" value="HEMOGLOBNASE"/>
</dbReference>
<dbReference type="PANTHER" id="PTHR12000:SF42">
    <property type="entry name" value="LEGUMAIN"/>
    <property type="match status" value="1"/>
</dbReference>
<dbReference type="OrthoDB" id="9995590at2759"/>
<feature type="active site" description="Nucleophile" evidence="2">
    <location>
        <position position="106"/>
    </location>
</feature>
<dbReference type="GO" id="GO:0004197">
    <property type="term" value="F:cysteine-type endopeptidase activity"/>
    <property type="evidence" value="ECO:0007669"/>
    <property type="project" value="TreeGrafter"/>
</dbReference>
<evidence type="ECO:0000256" key="2">
    <source>
        <dbReference type="PIRSR" id="PIRSR019663-1"/>
    </source>
</evidence>
<proteinExistence type="inferred from homology"/>
<dbReference type="EMBL" id="CAJPIZ010012019">
    <property type="protein sequence ID" value="CAG2113472.1"/>
    <property type="molecule type" value="Genomic_DNA"/>
</dbReference>
<accession>A0A7R9Q5H6</accession>
<dbReference type="GO" id="GO:0006624">
    <property type="term" value="P:vacuolar protein processing"/>
    <property type="evidence" value="ECO:0007669"/>
    <property type="project" value="TreeGrafter"/>
</dbReference>
<name>A0A7R9Q5H6_9ACAR</name>
<evidence type="ECO:0000313" key="4">
    <source>
        <dbReference type="Proteomes" id="UP000759131"/>
    </source>
</evidence>
<dbReference type="PANTHER" id="PTHR12000">
    <property type="entry name" value="HEMOGLOBINASE FAMILY MEMBER"/>
    <property type="match status" value="1"/>
</dbReference>
<dbReference type="EMBL" id="OC866594">
    <property type="protein sequence ID" value="CAD7633042.1"/>
    <property type="molecule type" value="Genomic_DNA"/>
</dbReference>
<organism evidence="3">
    <name type="scientific">Medioppia subpectinata</name>
    <dbReference type="NCBI Taxonomy" id="1979941"/>
    <lineage>
        <taxon>Eukaryota</taxon>
        <taxon>Metazoa</taxon>
        <taxon>Ecdysozoa</taxon>
        <taxon>Arthropoda</taxon>
        <taxon>Chelicerata</taxon>
        <taxon>Arachnida</taxon>
        <taxon>Acari</taxon>
        <taxon>Acariformes</taxon>
        <taxon>Sarcoptiformes</taxon>
        <taxon>Oribatida</taxon>
        <taxon>Brachypylina</taxon>
        <taxon>Oppioidea</taxon>
        <taxon>Oppiidae</taxon>
        <taxon>Medioppia</taxon>
    </lineage>
</organism>
<dbReference type="GO" id="GO:0051603">
    <property type="term" value="P:proteolysis involved in protein catabolic process"/>
    <property type="evidence" value="ECO:0007669"/>
    <property type="project" value="TreeGrafter"/>
</dbReference>
<protein>
    <recommendedName>
        <fullName evidence="5">Legumain</fullName>
    </recommendedName>
</protein>
<dbReference type="GO" id="GO:0005773">
    <property type="term" value="C:vacuole"/>
    <property type="evidence" value="ECO:0007669"/>
    <property type="project" value="GOC"/>
</dbReference>
<dbReference type="PIRSF" id="PIRSF019663">
    <property type="entry name" value="Legumain"/>
    <property type="match status" value="1"/>
</dbReference>
<dbReference type="Proteomes" id="UP000759131">
    <property type="component" value="Unassembled WGS sequence"/>
</dbReference>
<feature type="active site" evidence="2">
    <location>
        <position position="64"/>
    </location>
</feature>